<feature type="region of interest" description="Disordered" evidence="1">
    <location>
        <begin position="61"/>
        <end position="93"/>
    </location>
</feature>
<feature type="region of interest" description="Disordered" evidence="1">
    <location>
        <begin position="1"/>
        <end position="39"/>
    </location>
</feature>
<dbReference type="Proteomes" id="UP000036513">
    <property type="component" value="Unassembled WGS sequence"/>
</dbReference>
<accession>A0A0J6WBS4</accession>
<comment type="caution">
    <text evidence="2">The sequence shown here is derived from an EMBL/GenBank/DDBJ whole genome shotgun (WGS) entry which is preliminary data.</text>
</comment>
<dbReference type="STRING" id="37916.MCHLDSM_01815"/>
<organism evidence="2 3">
    <name type="scientific">Mycolicibacterium chlorophenolicum</name>
    <dbReference type="NCBI Taxonomy" id="37916"/>
    <lineage>
        <taxon>Bacteria</taxon>
        <taxon>Bacillati</taxon>
        <taxon>Actinomycetota</taxon>
        <taxon>Actinomycetes</taxon>
        <taxon>Mycobacteriales</taxon>
        <taxon>Mycobacteriaceae</taxon>
        <taxon>Mycolicibacterium</taxon>
    </lineage>
</organism>
<dbReference type="AlphaFoldDB" id="A0A0J6WBS4"/>
<evidence type="ECO:0000313" key="3">
    <source>
        <dbReference type="Proteomes" id="UP000036513"/>
    </source>
</evidence>
<reference evidence="2 3" key="1">
    <citation type="journal article" date="2015" name="Genome Biol. Evol.">
        <title>Characterization of Three Mycobacterium spp. with Potential Use in Bioremediation by Genome Sequencing and Comparative Genomics.</title>
        <authorList>
            <person name="Das S."/>
            <person name="Pettersson B.M."/>
            <person name="Behra P.R."/>
            <person name="Ramesh M."/>
            <person name="Dasgupta S."/>
            <person name="Bhattacharya A."/>
            <person name="Kirsebom L.A."/>
        </authorList>
    </citation>
    <scope>NUCLEOTIDE SEQUENCE [LARGE SCALE GENOMIC DNA]</scope>
    <source>
        <strain evidence="2 3">DSM 43826</strain>
    </source>
</reference>
<sequence>MTFAALDGPPSSTSAACSPAPPPPGGVPTSVGSPAGPINDMAEAFTFSEKLGLNATVAVPGSRTPQVANPVSLPVTPPQYRCAPPRLRQDTLP</sequence>
<keyword evidence="3" id="KW-1185">Reference proteome</keyword>
<dbReference type="EMBL" id="JYNL01000019">
    <property type="protein sequence ID" value="KMO79147.1"/>
    <property type="molecule type" value="Genomic_DNA"/>
</dbReference>
<name>A0A0J6WBS4_9MYCO</name>
<dbReference type="PATRIC" id="fig|37916.4.peg.1734"/>
<feature type="compositionally biased region" description="Low complexity" evidence="1">
    <location>
        <begin position="8"/>
        <end position="18"/>
    </location>
</feature>
<evidence type="ECO:0000313" key="2">
    <source>
        <dbReference type="EMBL" id="KMO79147.1"/>
    </source>
</evidence>
<evidence type="ECO:0000256" key="1">
    <source>
        <dbReference type="SAM" id="MobiDB-lite"/>
    </source>
</evidence>
<protein>
    <submittedName>
        <fullName evidence="2">Uncharacterized protein</fullName>
    </submittedName>
</protein>
<gene>
    <name evidence="2" type="ORF">MCHLDSM_01815</name>
</gene>
<feature type="compositionally biased region" description="Low complexity" evidence="1">
    <location>
        <begin position="27"/>
        <end position="37"/>
    </location>
</feature>
<proteinExistence type="predicted"/>